<organism evidence="3 4">
    <name type="scientific">Pycnoporus cinnabarinus</name>
    <name type="common">Cinnabar-red polypore</name>
    <name type="synonym">Trametes cinnabarina</name>
    <dbReference type="NCBI Taxonomy" id="5643"/>
    <lineage>
        <taxon>Eukaryota</taxon>
        <taxon>Fungi</taxon>
        <taxon>Dikarya</taxon>
        <taxon>Basidiomycota</taxon>
        <taxon>Agaricomycotina</taxon>
        <taxon>Agaricomycetes</taxon>
        <taxon>Polyporales</taxon>
        <taxon>Polyporaceae</taxon>
        <taxon>Trametes</taxon>
    </lineage>
</organism>
<dbReference type="AlphaFoldDB" id="A0A060SWB2"/>
<evidence type="ECO:0000313" key="3">
    <source>
        <dbReference type="EMBL" id="CDO76773.1"/>
    </source>
</evidence>
<keyword evidence="1" id="KW-0067">ATP-binding</keyword>
<evidence type="ECO:0008006" key="5">
    <source>
        <dbReference type="Google" id="ProtNLM"/>
    </source>
</evidence>
<feature type="region of interest" description="Disordered" evidence="2">
    <location>
        <begin position="640"/>
        <end position="671"/>
    </location>
</feature>
<comment type="caution">
    <text evidence="3">The sequence shown here is derived from an EMBL/GenBank/DDBJ whole genome shotgun (WGS) entry which is preliminary data.</text>
</comment>
<sequence length="704" mass="79638">MTDKTEATQREEGRTRFVHLAFTRDPNGPVLKKNEGPRGVRTPNGLIWGHTLDEFVHIPRVPSIPQYITTWSRSMLKDLDEHYDEVEPMYDWPIVPPRIVRPWPVLSLPRDHPAQTDPPIGAIDEGCELEHSDFMCYALRDDAVPDRKAETSVHRVPRRCPIESSQGCTGRFLVTEDTDARRDMDGRPYHYLWCQHFHALLQGKGEEERRHLRHQAMVEMPANMIVGDDTGVHILTPLPPRYFANGEANQTLNKPPMTMREMTLSVQERLDRREDKKVELSDPSVAEAINAISALDVVPHAANEGFSEARISASSESNQPTASEPEAEKVDMFSAEGLPKLEEFIPDAFFPDTLIVHDPDRRTQHEQPSDKPVTFRRVRYPPVNGKQLASSDAGPDVASAPDPVAPASEERVAHLYLKKKNRLGEGHHSFVYRAPLTLPAPLSAHSPTGQVTVAAKLAYPHCTAHALLHNEARAYAAFPVHAQQEYCGYNIVPPCHDPVPVGPVVPKFYGFYLPVGEDGEIIDAYAREGAQHKKCYEGKCTVPWVSPILLIEECGEPVRPAKFTVDQRTECFSLVLRLHELQIVQGSFYVRNILIQPGPLAVPPKLRTMDNPSFRIIDFGRAQVLRDMLKLADEEQARLAPVRKQQREKEKGGTETEEEQKKAEEVDERLREEARQRVLGAMRRALYEEEKQAREQLHVEDFGF</sequence>
<dbReference type="STRING" id="5643.A0A060SWB2"/>
<evidence type="ECO:0000256" key="1">
    <source>
        <dbReference type="PROSITE-ProRule" id="PRU10141"/>
    </source>
</evidence>
<dbReference type="Proteomes" id="UP000029665">
    <property type="component" value="Unassembled WGS sequence"/>
</dbReference>
<dbReference type="EMBL" id="CCBP010000414">
    <property type="protein sequence ID" value="CDO76773.1"/>
    <property type="molecule type" value="Genomic_DNA"/>
</dbReference>
<evidence type="ECO:0000256" key="2">
    <source>
        <dbReference type="SAM" id="MobiDB-lite"/>
    </source>
</evidence>
<dbReference type="OrthoDB" id="5327923at2759"/>
<dbReference type="HOGENOM" id="CLU_021481_0_0_1"/>
<accession>A0A060SWB2</accession>
<keyword evidence="1" id="KW-0547">Nucleotide-binding</keyword>
<proteinExistence type="predicted"/>
<feature type="compositionally biased region" description="Low complexity" evidence="2">
    <location>
        <begin position="389"/>
        <end position="404"/>
    </location>
</feature>
<name>A0A060SWB2_PYCCI</name>
<dbReference type="OMA" id="HSDFMCY"/>
<dbReference type="InterPro" id="IPR017441">
    <property type="entry name" value="Protein_kinase_ATP_BS"/>
</dbReference>
<gene>
    <name evidence="3" type="ORF">BN946_scf184978.g2</name>
</gene>
<feature type="binding site" evidence="1">
    <location>
        <position position="456"/>
    </location>
    <ligand>
        <name>ATP</name>
        <dbReference type="ChEBI" id="CHEBI:30616"/>
    </ligand>
</feature>
<reference evidence="3" key="1">
    <citation type="submission" date="2014-01" db="EMBL/GenBank/DDBJ databases">
        <title>The genome of the white-rot fungus Pycnoporus cinnabarinus: a basidiomycete model with a versatile arsenal for lignocellulosic biomass breakdown.</title>
        <authorList>
            <person name="Levasseur A."/>
            <person name="Lomascolo A."/>
            <person name="Ruiz-Duenas F.J."/>
            <person name="Uzan E."/>
            <person name="Piumi F."/>
            <person name="Kues U."/>
            <person name="Ram A.F.J."/>
            <person name="Murat C."/>
            <person name="Haon M."/>
            <person name="Benoit I."/>
            <person name="Arfi Y."/>
            <person name="Chevret D."/>
            <person name="Drula E."/>
            <person name="Kwon M.J."/>
            <person name="Gouret P."/>
            <person name="Lesage-Meessen L."/>
            <person name="Lombard V."/>
            <person name="Mariette J."/>
            <person name="Noirot C."/>
            <person name="Park J."/>
            <person name="Patyshakuliyeva A."/>
            <person name="Wieneger R.A.B."/>
            <person name="Wosten H.A.B."/>
            <person name="Martin F."/>
            <person name="Coutinho P.M."/>
            <person name="de Vries R."/>
            <person name="Martinez A.T."/>
            <person name="Klopp C."/>
            <person name="Pontarotti P."/>
            <person name="Henrissat B."/>
            <person name="Record E."/>
        </authorList>
    </citation>
    <scope>NUCLEOTIDE SEQUENCE [LARGE SCALE GENOMIC DNA]</scope>
    <source>
        <strain evidence="3">BRFM137</strain>
    </source>
</reference>
<feature type="region of interest" description="Disordered" evidence="2">
    <location>
        <begin position="384"/>
        <end position="404"/>
    </location>
</feature>
<keyword evidence="4" id="KW-1185">Reference proteome</keyword>
<evidence type="ECO:0000313" key="4">
    <source>
        <dbReference type="Proteomes" id="UP000029665"/>
    </source>
</evidence>
<feature type="compositionally biased region" description="Basic and acidic residues" evidence="2">
    <location>
        <begin position="645"/>
        <end position="671"/>
    </location>
</feature>
<dbReference type="PROSITE" id="PS00107">
    <property type="entry name" value="PROTEIN_KINASE_ATP"/>
    <property type="match status" value="1"/>
</dbReference>
<dbReference type="GO" id="GO:0005524">
    <property type="term" value="F:ATP binding"/>
    <property type="evidence" value="ECO:0007669"/>
    <property type="project" value="UniProtKB-UniRule"/>
</dbReference>
<protein>
    <recommendedName>
        <fullName evidence="5">Protein kinase domain-containing protein</fullName>
    </recommendedName>
</protein>